<keyword evidence="2" id="KW-1133">Transmembrane helix</keyword>
<keyword evidence="4" id="KW-0808">Transferase</keyword>
<dbReference type="GO" id="GO:0003964">
    <property type="term" value="F:RNA-directed DNA polymerase activity"/>
    <property type="evidence" value="ECO:0007669"/>
    <property type="project" value="UniProtKB-KW"/>
</dbReference>
<dbReference type="InterPro" id="IPR026960">
    <property type="entry name" value="RVT-Znf"/>
</dbReference>
<dbReference type="AlphaFoldDB" id="A0A6L2LHB0"/>
<keyword evidence="4" id="KW-0695">RNA-directed DNA polymerase</keyword>
<dbReference type="PANTHER" id="PTHR33116">
    <property type="entry name" value="REVERSE TRANSCRIPTASE ZINC-BINDING DOMAIN-CONTAINING PROTEIN-RELATED-RELATED"/>
    <property type="match status" value="1"/>
</dbReference>
<dbReference type="PROSITE" id="PS50878">
    <property type="entry name" value="RT_POL"/>
    <property type="match status" value="1"/>
</dbReference>
<evidence type="ECO:0000256" key="2">
    <source>
        <dbReference type="SAM" id="Phobius"/>
    </source>
</evidence>
<sequence>MEEMVSSGEAHMNMIIAFYDGGRWWVNMKMGFNGLKMKICMVLKGASWRRKGPTKALWVECQSYGRIVDAFIANKRSKAREDVWICSLSRQENNEVFSNNNEDKTTNSIPSQKADHVGSSQNKKYYTSSLNGDRDSKVEKQVTAVKGFPDVKLTYLGGMWLMIELDNEGETMDIAENLVSWVARKRMCIKTKQSGNILEKFKVIFKGNVYMARAKELFAWTLIFLDHKESEYISDNKSLHGAKYKLVGSQHGEDDLVDDSDVEGVSETFFGDKHPSPNSSVCNSSKKGVEQQSEDLFCIYDVLNKKPKGVAQDSHSSLSYPPGFTSKVSRKENDHRGVDLNTKTDKVNSPLAHTKVINNSHEVHKNVTSNGESAFNYSHNAHNGGLILEVLDDMIRVGQSMGYAMKGCMKDIEHIIGTQGVDVKSKIKWAIEGDENSKFFHGIINKKRSQLSIRGVFVDGDWNTNPEVVKDAFKDHFATRFKQSAHGRLKLNISFPNRLSTVQFADMDRSGSNSSFIALIPKVTNAKFVTDFRPTSLIGCVYKVVTKILANRLATLLVWCKRKKKQAMIFKVDFAKAYDSVHWDYLLDFYKLLVSSLTGASGFKALLVPQWLRSWLMGALFLNSLFCGLKQGDPLRRIYLFSLWSLYIFPFLELLVMVFSKDNIVKILRCFFLASGLKINIQKSQVLSVGVPRNIINQAASLIGCAVMQNPFRYLGVMVGDSMSQKLAWADTVQKLRSRLSKWKVKTLFIGGRLTLLKSVLDASPLYNMSIYKAPKCVLKEMEAIRCNFFNGVDPVERKITWISWDKVLASKKNGGLGVSSFHALNRALFFLKMGLFGFDFVSHCKKRVGDGHNTRFWYDSWVFYQPLRVRFPYLFDLETDKESMVASKLGSSSVDASFRRSVRDRVERQQYDDLNSVLGSVTLSASKDRWICDLNGDGVFLVKEVRTILDDIFLPSAANATRWVKYNPININVFAWRTRLDRLPTRCNLVRRGVVLDSSLCPLCGLVLEDIHHVLFRYDTAKLVFCRTCRWWDLDWHDLLSFPNWNAWFSAILLPSRIKLILEGVFYVAW</sequence>
<feature type="region of interest" description="Disordered" evidence="1">
    <location>
        <begin position="310"/>
        <end position="345"/>
    </location>
</feature>
<reference evidence="4" key="1">
    <citation type="journal article" date="2019" name="Sci. Rep.">
        <title>Draft genome of Tanacetum cinerariifolium, the natural source of mosquito coil.</title>
        <authorList>
            <person name="Yamashiro T."/>
            <person name="Shiraishi A."/>
            <person name="Satake H."/>
            <person name="Nakayama K."/>
        </authorList>
    </citation>
    <scope>NUCLEOTIDE SEQUENCE</scope>
</reference>
<evidence type="ECO:0000313" key="4">
    <source>
        <dbReference type="EMBL" id="GEU61211.1"/>
    </source>
</evidence>
<feature type="compositionally biased region" description="Polar residues" evidence="1">
    <location>
        <begin position="96"/>
        <end position="111"/>
    </location>
</feature>
<accession>A0A6L2LHB0</accession>
<protein>
    <submittedName>
        <fullName evidence="4">RNA-directed DNA polymerase, eukaryota, reverse transcriptase zinc-binding domain protein</fullName>
    </submittedName>
</protein>
<feature type="transmembrane region" description="Helical" evidence="2">
    <location>
        <begin position="638"/>
        <end position="659"/>
    </location>
</feature>
<dbReference type="InterPro" id="IPR000477">
    <property type="entry name" value="RT_dom"/>
</dbReference>
<organism evidence="4">
    <name type="scientific">Tanacetum cinerariifolium</name>
    <name type="common">Dalmatian daisy</name>
    <name type="synonym">Chrysanthemum cinerariifolium</name>
    <dbReference type="NCBI Taxonomy" id="118510"/>
    <lineage>
        <taxon>Eukaryota</taxon>
        <taxon>Viridiplantae</taxon>
        <taxon>Streptophyta</taxon>
        <taxon>Embryophyta</taxon>
        <taxon>Tracheophyta</taxon>
        <taxon>Spermatophyta</taxon>
        <taxon>Magnoliopsida</taxon>
        <taxon>eudicotyledons</taxon>
        <taxon>Gunneridae</taxon>
        <taxon>Pentapetalae</taxon>
        <taxon>asterids</taxon>
        <taxon>campanulids</taxon>
        <taxon>Asterales</taxon>
        <taxon>Asteraceae</taxon>
        <taxon>Asteroideae</taxon>
        <taxon>Anthemideae</taxon>
        <taxon>Anthemidinae</taxon>
        <taxon>Tanacetum</taxon>
    </lineage>
</organism>
<feature type="compositionally biased region" description="Basic and acidic residues" evidence="1">
    <location>
        <begin position="329"/>
        <end position="345"/>
    </location>
</feature>
<name>A0A6L2LHB0_TANCI</name>
<dbReference type="EMBL" id="BKCJ010004467">
    <property type="protein sequence ID" value="GEU61211.1"/>
    <property type="molecule type" value="Genomic_DNA"/>
</dbReference>
<evidence type="ECO:0000256" key="1">
    <source>
        <dbReference type="SAM" id="MobiDB-lite"/>
    </source>
</evidence>
<comment type="caution">
    <text evidence="4">The sequence shown here is derived from an EMBL/GenBank/DDBJ whole genome shotgun (WGS) entry which is preliminary data.</text>
</comment>
<evidence type="ECO:0000259" key="3">
    <source>
        <dbReference type="PROSITE" id="PS50878"/>
    </source>
</evidence>
<keyword evidence="2" id="KW-0472">Membrane</keyword>
<dbReference type="PANTHER" id="PTHR33116:SF79">
    <property type="entry name" value="REVERSE TRANSCRIPTASE DOMAIN, ZINC FINGER, CCHC-TYPE-RELATED"/>
    <property type="match status" value="1"/>
</dbReference>
<keyword evidence="2" id="KW-0812">Transmembrane</keyword>
<feature type="region of interest" description="Disordered" evidence="1">
    <location>
        <begin position="96"/>
        <end position="121"/>
    </location>
</feature>
<feature type="transmembrane region" description="Helical" evidence="2">
    <location>
        <begin position="611"/>
        <end position="629"/>
    </location>
</feature>
<proteinExistence type="predicted"/>
<feature type="domain" description="Reverse transcriptase" evidence="3">
    <location>
        <begin position="501"/>
        <end position="719"/>
    </location>
</feature>
<gene>
    <name evidence="4" type="ORF">Tci_033189</name>
</gene>
<keyword evidence="4" id="KW-0548">Nucleotidyltransferase</keyword>
<dbReference type="Pfam" id="PF13966">
    <property type="entry name" value="zf-RVT"/>
    <property type="match status" value="1"/>
</dbReference>